<name>A0A5S3N1H8_9FLAO</name>
<keyword evidence="4" id="KW-1185">Reference proteome</keyword>
<feature type="non-terminal residue" evidence="3">
    <location>
        <position position="1"/>
    </location>
</feature>
<evidence type="ECO:0000313" key="4">
    <source>
        <dbReference type="Proteomes" id="UP000307140"/>
    </source>
</evidence>
<gene>
    <name evidence="3" type="ORF">FDT66_13325</name>
</gene>
<reference evidence="3 4" key="1">
    <citation type="submission" date="2019-05" db="EMBL/GenBank/DDBJ databases">
        <title>Polaribacter aestuariivivens sp. nov., isolated from a tidal flat.</title>
        <authorList>
            <person name="Yoon J.-H."/>
        </authorList>
    </citation>
    <scope>NUCLEOTIDE SEQUENCE [LARGE SCALE GENOMIC DNA]</scope>
    <source>
        <strain evidence="3 4">DBTF-3</strain>
    </source>
</reference>
<proteinExistence type="predicted"/>
<keyword evidence="1" id="KW-0732">Signal</keyword>
<evidence type="ECO:0000256" key="1">
    <source>
        <dbReference type="ARBA" id="ARBA00022729"/>
    </source>
</evidence>
<dbReference type="InterPro" id="IPR026444">
    <property type="entry name" value="Secre_tail"/>
</dbReference>
<sequence length="769" mass="84847">GNSTLTGVNLNGPSRNAADRDKVMVIDAQTSLTNAVLPEDARVECVWIKENSKLIIPDNMYLEFDEDFILDGEMRLVGDGQLVQTHVGLSNVEGTGKLYRDQEAVVPNVYRYHYWSSPVRELNQNTFRVGQVMKDGNIPTSENSTITDINFVSLDQPGVDNRGLNGAPGVAGVTPITIANYWIYTNQNDPAAADDRSSNYVRVLETEPIGRARGYTMKSTGVVGQNYTFVGTPNDGTISFPLTGETASLVGNPYPSVIDATDFINTNINTIEGTLYFWEHTGEDVEPTGISGHTFAGYYGGYGQRNLTMGIAANGTGSIGVETFDFTSATETGNVVSQVVDGVTISIENSNDSAGILSGIFNIIGQGVGNLLGSVSEYEVEVSFDKPIDLKSIFLLNSKSPLSPINPTVTLTPNKGTPVTQTLTGILGQDVNLNWEDVTSFTITTDSPYNLVMDNLEFTQGLFPSLGDAIYTAPSRYIAVAQGFFVRADSDGGTLRFENSQRNYKPSGTSENTSYFFKSNAAKNKKQNEDEDEDEIDLLPVIKLGYNRTSSNAVALHRQIGISFRRGNTFKYENGYDSEIFDVGDNDIYWQFPELADRKLVIAGVSEITNQLEVPLTIAVANDDKKTIQIDEIRNINRDVYLLDKVTNTYYTLTKTPQELNIPAGTYTDRFYIVFSKQSALNTENFNPLSKDLNIFMDNNSKEIVVKNKNLLKIDKIELFNILGQKLNNWKNIETSSESRLKVNKLPATVYIIKLKTENGELTKKIIIE</sequence>
<evidence type="ECO:0000313" key="3">
    <source>
        <dbReference type="EMBL" id="TMM28582.1"/>
    </source>
</evidence>
<organism evidence="3 4">
    <name type="scientific">Polaribacter aestuariivivens</name>
    <dbReference type="NCBI Taxonomy" id="2304626"/>
    <lineage>
        <taxon>Bacteria</taxon>
        <taxon>Pseudomonadati</taxon>
        <taxon>Bacteroidota</taxon>
        <taxon>Flavobacteriia</taxon>
        <taxon>Flavobacteriales</taxon>
        <taxon>Flavobacteriaceae</taxon>
    </lineage>
</organism>
<dbReference type="EMBL" id="VANR01000008">
    <property type="protein sequence ID" value="TMM28582.1"/>
    <property type="molecule type" value="Genomic_DNA"/>
</dbReference>
<dbReference type="AlphaFoldDB" id="A0A5S3N1H8"/>
<comment type="caution">
    <text evidence="3">The sequence shown here is derived from an EMBL/GenBank/DDBJ whole genome shotgun (WGS) entry which is preliminary data.</text>
</comment>
<evidence type="ECO:0000259" key="2">
    <source>
        <dbReference type="Pfam" id="PF18962"/>
    </source>
</evidence>
<dbReference type="RefSeq" id="WP_138537372.1">
    <property type="nucleotide sequence ID" value="NZ_VANR01000008.1"/>
</dbReference>
<protein>
    <submittedName>
        <fullName evidence="3">T9SS type A sorting domain-containing protein</fullName>
    </submittedName>
</protein>
<dbReference type="Proteomes" id="UP000307140">
    <property type="component" value="Unassembled WGS sequence"/>
</dbReference>
<dbReference type="OrthoDB" id="2582440at2"/>
<feature type="domain" description="Secretion system C-terminal sorting" evidence="2">
    <location>
        <begin position="687"/>
        <end position="768"/>
    </location>
</feature>
<dbReference type="NCBIfam" id="TIGR04183">
    <property type="entry name" value="Por_Secre_tail"/>
    <property type="match status" value="1"/>
</dbReference>
<dbReference type="Pfam" id="PF18962">
    <property type="entry name" value="Por_Secre_tail"/>
    <property type="match status" value="1"/>
</dbReference>
<accession>A0A5S3N1H8</accession>